<dbReference type="OrthoDB" id="9765111at2"/>
<protein>
    <submittedName>
        <fullName evidence="6">DNA recombination protein RmuC</fullName>
    </submittedName>
</protein>
<evidence type="ECO:0000313" key="6">
    <source>
        <dbReference type="EMBL" id="TXF10738.1"/>
    </source>
</evidence>
<feature type="coiled-coil region" evidence="5">
    <location>
        <begin position="25"/>
        <end position="129"/>
    </location>
</feature>
<proteinExistence type="inferred from homology"/>
<evidence type="ECO:0000256" key="3">
    <source>
        <dbReference type="ARBA" id="ARBA00023054"/>
    </source>
</evidence>
<dbReference type="Pfam" id="PF02646">
    <property type="entry name" value="RmuC"/>
    <property type="match status" value="1"/>
</dbReference>
<dbReference type="GO" id="GO:0006310">
    <property type="term" value="P:DNA recombination"/>
    <property type="evidence" value="ECO:0007669"/>
    <property type="project" value="UniProtKB-KW"/>
</dbReference>
<evidence type="ECO:0000256" key="4">
    <source>
        <dbReference type="ARBA" id="ARBA00023172"/>
    </source>
</evidence>
<dbReference type="PANTHER" id="PTHR30563">
    <property type="entry name" value="DNA RECOMBINATION PROTEIN RMUC"/>
    <property type="match status" value="1"/>
</dbReference>
<dbReference type="AlphaFoldDB" id="A0A5C7EQD4"/>
<dbReference type="Proteomes" id="UP000321201">
    <property type="component" value="Unassembled WGS sequence"/>
</dbReference>
<evidence type="ECO:0000256" key="1">
    <source>
        <dbReference type="ARBA" id="ARBA00003416"/>
    </source>
</evidence>
<dbReference type="EMBL" id="VPFL01000023">
    <property type="protein sequence ID" value="TXF10738.1"/>
    <property type="molecule type" value="Genomic_DNA"/>
</dbReference>
<keyword evidence="3 5" id="KW-0175">Coiled coil</keyword>
<dbReference type="FunCoup" id="A0A5C7EQD4">
    <property type="interactions" value="103"/>
</dbReference>
<sequence>MTLIALIAGGLAAWWVRGVLAKTATANLEARLASAEQQLAERARELEALRDERQRLLEALRAESERRATAEAQAARLPGLEAGLTERERDLTESKAKLAELETRLAEERKAAEEKLALLDEAQRKLSDAFKALCAEALQSNNQSFLDLAKATLEKFQESAKSDLEARQKAVDELVRPLRESLEKVDGKLGELEKARVSAYAALHEQLKSLVDTHLPMLRAETANLVKALRQPTVRGRWGEIQLKRVVEMAGMVEYCDFVEQESRATEDGRLRPDLIVRLPGGKQIVVDAKAPLEAYLRAVDATDDETRQRHLADHARQVRDHMSALGRKAYWGQFDPTPEFVVLFLPGEMFFSAALQQDPGLIEFGVNERVIPATPTTLIALLRAVAYGWRQEALARNAQEVADLGRQLYERIAKLADHWANVGDKLGKAVDAYNSATSTLETRVLVSARRLRDLKAAPEGVEIEAIEPVELTPRALRAAPLSSSVSNDDPQ</sequence>
<dbReference type="PANTHER" id="PTHR30563:SF0">
    <property type="entry name" value="DNA RECOMBINATION PROTEIN RMUC"/>
    <property type="match status" value="1"/>
</dbReference>
<comment type="similarity">
    <text evidence="2">Belongs to the RmuC family.</text>
</comment>
<comment type="function">
    <text evidence="1">Involved in DNA recombination.</text>
</comment>
<comment type="caution">
    <text evidence="6">The sequence shown here is derived from an EMBL/GenBank/DDBJ whole genome shotgun (WGS) entry which is preliminary data.</text>
</comment>
<evidence type="ECO:0000313" key="7">
    <source>
        <dbReference type="Proteomes" id="UP000321201"/>
    </source>
</evidence>
<evidence type="ECO:0000256" key="2">
    <source>
        <dbReference type="ARBA" id="ARBA00009840"/>
    </source>
</evidence>
<gene>
    <name evidence="6" type="primary">rmuC</name>
    <name evidence="6" type="ORF">FR698_13805</name>
</gene>
<evidence type="ECO:0000256" key="5">
    <source>
        <dbReference type="SAM" id="Coils"/>
    </source>
</evidence>
<reference evidence="6 7" key="1">
    <citation type="submission" date="2019-08" db="EMBL/GenBank/DDBJ databases">
        <title>Pelomicrobium methylotrophicum gen. nov., sp. nov. a moderately thermophilic, facultatively anaerobic, lithoautotrophic and methylotrophic bacterium isolated from a terrestrial mud volcano.</title>
        <authorList>
            <person name="Slobodkina G.B."/>
            <person name="Merkel A.Y."/>
            <person name="Slobodkin A.I."/>
        </authorList>
    </citation>
    <scope>NUCLEOTIDE SEQUENCE [LARGE SCALE GENOMIC DNA]</scope>
    <source>
        <strain evidence="6 7">SM250</strain>
    </source>
</reference>
<keyword evidence="4" id="KW-0233">DNA recombination</keyword>
<accession>A0A5C7EQD4</accession>
<organism evidence="6 7">
    <name type="scientific">Pelomicrobium methylotrophicum</name>
    <dbReference type="NCBI Taxonomy" id="2602750"/>
    <lineage>
        <taxon>Bacteria</taxon>
        <taxon>Pseudomonadati</taxon>
        <taxon>Pseudomonadota</taxon>
        <taxon>Hydrogenophilia</taxon>
        <taxon>Hydrogenophilia incertae sedis</taxon>
        <taxon>Pelomicrobium</taxon>
    </lineage>
</organism>
<name>A0A5C7EQD4_9PROT</name>
<dbReference type="InterPro" id="IPR003798">
    <property type="entry name" value="DNA_recombination_RmuC"/>
</dbReference>
<dbReference type="InParanoid" id="A0A5C7EQD4"/>
<keyword evidence="7" id="KW-1185">Reference proteome</keyword>